<dbReference type="EMBL" id="JACFOF010000005">
    <property type="protein sequence ID" value="MBW7953648.1"/>
    <property type="molecule type" value="Genomic_DNA"/>
</dbReference>
<evidence type="ECO:0000313" key="3">
    <source>
        <dbReference type="Proteomes" id="UP000781173"/>
    </source>
</evidence>
<reference evidence="2" key="1">
    <citation type="journal article" date="2022" name="ISME J.">
        <title>A general approach to explore prokaryotic protein glycosylation reveals the unique surface layer modulation of an anammox bacterium.</title>
        <authorList>
            <person name="Pabst M."/>
            <person name="Grouzdev D.S."/>
            <person name="Lawson C.E."/>
            <person name="Kleikamp H.B.C."/>
            <person name="de Ram C."/>
            <person name="Louwen R."/>
            <person name="Lin Y.M."/>
            <person name="Lucker S."/>
            <person name="van Loosdrecht M.C.M."/>
            <person name="Laureni M."/>
        </authorList>
    </citation>
    <scope>NUCLEOTIDE SEQUENCE</scope>
    <source>
        <strain evidence="2">BROCD043</strain>
    </source>
</reference>
<dbReference type="AlphaFoldDB" id="A0A952AJ04"/>
<dbReference type="Proteomes" id="UP000781173">
    <property type="component" value="Unassembled WGS sequence"/>
</dbReference>
<evidence type="ECO:0000256" key="1">
    <source>
        <dbReference type="SAM" id="MobiDB-lite"/>
    </source>
</evidence>
<accession>A0A952AJ04</accession>
<proteinExistence type="predicted"/>
<organism evidence="2 3">
    <name type="scientific">Candidatus Dojkabacteria bacterium</name>
    <dbReference type="NCBI Taxonomy" id="2099670"/>
    <lineage>
        <taxon>Bacteria</taxon>
        <taxon>Candidatus Dojkabacteria</taxon>
    </lineage>
</organism>
<comment type="caution">
    <text evidence="2">The sequence shown here is derived from an EMBL/GenBank/DDBJ whole genome shotgun (WGS) entry which is preliminary data.</text>
</comment>
<feature type="region of interest" description="Disordered" evidence="1">
    <location>
        <begin position="82"/>
        <end position="109"/>
    </location>
</feature>
<evidence type="ECO:0000313" key="2">
    <source>
        <dbReference type="EMBL" id="MBW7953648.1"/>
    </source>
</evidence>
<name>A0A952AJ04_9BACT</name>
<protein>
    <submittedName>
        <fullName evidence="2">Uncharacterized protein</fullName>
    </submittedName>
</protein>
<gene>
    <name evidence="2" type="ORF">H3C67_02585</name>
</gene>
<dbReference type="Gene3D" id="3.40.50.300">
    <property type="entry name" value="P-loop containing nucleotide triphosphate hydrolases"/>
    <property type="match status" value="1"/>
</dbReference>
<sequence>MAGELDSQPKDKPEDLTILLREKLRSPSPVAIFIAGPMGSGKNHLANELLAYAQQSSMPETAEDYNPTFLEDIVDNNTDGILQERNDEDTPPFTNDQGDQRPDHDSSGNIVHLDIDFDVIRRESDKSGASKWFRLALHYIKALKEGKSVILSGTAHYPNTRKFFSELHNGSDFAADHLFALYSLTHASEGSDEYYDDLDERDQILLAELGIRRDSPQSRLTYDHFKDLTREINEKSRYKHSFIGIWIHLPIEEAWNSANARQGHIDTPDYPVFQNWFETFEKFGGLSKVASDGWHILEGRDATDTLIHELD</sequence>
<dbReference type="SUPFAM" id="SSF52540">
    <property type="entry name" value="P-loop containing nucleoside triphosphate hydrolases"/>
    <property type="match status" value="1"/>
</dbReference>
<dbReference type="InterPro" id="IPR027417">
    <property type="entry name" value="P-loop_NTPase"/>
</dbReference>